<dbReference type="PROSITE" id="PS00356">
    <property type="entry name" value="HTH_LACI_1"/>
    <property type="match status" value="1"/>
</dbReference>
<dbReference type="Gene3D" id="3.40.50.2300">
    <property type="match status" value="2"/>
</dbReference>
<evidence type="ECO:0000313" key="5">
    <source>
        <dbReference type="EMBL" id="KFI53091.1"/>
    </source>
</evidence>
<evidence type="ECO:0000256" key="2">
    <source>
        <dbReference type="ARBA" id="ARBA00023125"/>
    </source>
</evidence>
<name>A0A087A2U1_9BIFI</name>
<dbReference type="PANTHER" id="PTHR30146">
    <property type="entry name" value="LACI-RELATED TRANSCRIPTIONAL REPRESSOR"/>
    <property type="match status" value="1"/>
</dbReference>
<accession>A0A087A2U1</accession>
<dbReference type="CDD" id="cd01392">
    <property type="entry name" value="HTH_LacI"/>
    <property type="match status" value="1"/>
</dbReference>
<dbReference type="PROSITE" id="PS50932">
    <property type="entry name" value="HTH_LACI_2"/>
    <property type="match status" value="1"/>
</dbReference>
<evidence type="ECO:0000256" key="3">
    <source>
        <dbReference type="ARBA" id="ARBA00023163"/>
    </source>
</evidence>
<dbReference type="SMART" id="SM00354">
    <property type="entry name" value="HTH_LACI"/>
    <property type="match status" value="1"/>
</dbReference>
<evidence type="ECO:0000313" key="6">
    <source>
        <dbReference type="Proteomes" id="UP000029108"/>
    </source>
</evidence>
<dbReference type="InterPro" id="IPR028082">
    <property type="entry name" value="Peripla_BP_I"/>
</dbReference>
<evidence type="ECO:0000259" key="4">
    <source>
        <dbReference type="PROSITE" id="PS50932"/>
    </source>
</evidence>
<reference evidence="5 6" key="1">
    <citation type="submission" date="2014-03" db="EMBL/GenBank/DDBJ databases">
        <title>Genomics of Bifidobacteria.</title>
        <authorList>
            <person name="Ventura M."/>
            <person name="Milani C."/>
            <person name="Lugli G.A."/>
        </authorList>
    </citation>
    <scope>NUCLEOTIDE SEQUENCE [LARGE SCALE GENOMIC DNA]</scope>
    <source>
        <strain evidence="5 6">DSM 23969</strain>
    </source>
</reference>
<dbReference type="RefSeq" id="WP_033496367.1">
    <property type="nucleotide sequence ID" value="NZ_JDUU01000038.1"/>
</dbReference>
<dbReference type="SUPFAM" id="SSF47413">
    <property type="entry name" value="lambda repressor-like DNA-binding domains"/>
    <property type="match status" value="1"/>
</dbReference>
<dbReference type="InterPro" id="IPR010982">
    <property type="entry name" value="Lambda_DNA-bd_dom_sf"/>
</dbReference>
<dbReference type="Proteomes" id="UP000029108">
    <property type="component" value="Unassembled WGS sequence"/>
</dbReference>
<keyword evidence="1" id="KW-0805">Transcription regulation</keyword>
<sequence>MVTLDDVAALAGVSRMTASNALRRKAIVRPETARRVLDAAEQLGYRPNIAAQQLSSGRTHVISVSLTDFDLIFPAELVAALSDQAGKRGYQIVAQQTRFSADYEQAMLSSASMQICDGAIVCWPRSAAADFVGFSRRHPLVMLDAFELAGQVDGVFTPCADGAAAGVHHLLRHGARRVLVMGAEPELLERSAPSSSALRLGGALDALVEAGAYRSREDAIVAGAVLPCAWRRETGYETMTRLLTERGWHDGCNVLETLGFDAVCCVCDPIAIGVLKALTDAGVRVPQDVMVVGFDAVAEGRFMTPGLSSVRIDPAEMARDCLDLLLARIDGTTPTDARTMTVSHAVVARGSGERA</sequence>
<feature type="domain" description="HTH lacI-type" evidence="4">
    <location>
        <begin position="2"/>
        <end position="56"/>
    </location>
</feature>
<dbReference type="InterPro" id="IPR046335">
    <property type="entry name" value="LacI/GalR-like_sensor"/>
</dbReference>
<dbReference type="GO" id="GO:0000976">
    <property type="term" value="F:transcription cis-regulatory region binding"/>
    <property type="evidence" value="ECO:0007669"/>
    <property type="project" value="TreeGrafter"/>
</dbReference>
<evidence type="ECO:0000256" key="1">
    <source>
        <dbReference type="ARBA" id="ARBA00023015"/>
    </source>
</evidence>
<keyword evidence="6" id="KW-1185">Reference proteome</keyword>
<dbReference type="PANTHER" id="PTHR30146:SF109">
    <property type="entry name" value="HTH-TYPE TRANSCRIPTIONAL REGULATOR GALS"/>
    <property type="match status" value="1"/>
</dbReference>
<dbReference type="Pfam" id="PF13377">
    <property type="entry name" value="Peripla_BP_3"/>
    <property type="match status" value="1"/>
</dbReference>
<dbReference type="Gene3D" id="1.10.260.40">
    <property type="entry name" value="lambda repressor-like DNA-binding domains"/>
    <property type="match status" value="1"/>
</dbReference>
<dbReference type="InterPro" id="IPR000843">
    <property type="entry name" value="HTH_LacI"/>
</dbReference>
<dbReference type="GO" id="GO:0003700">
    <property type="term" value="F:DNA-binding transcription factor activity"/>
    <property type="evidence" value="ECO:0007669"/>
    <property type="project" value="TreeGrafter"/>
</dbReference>
<dbReference type="SUPFAM" id="SSF53822">
    <property type="entry name" value="Periplasmic binding protein-like I"/>
    <property type="match status" value="1"/>
</dbReference>
<dbReference type="OrthoDB" id="2854648at2"/>
<keyword evidence="2" id="KW-0238">DNA-binding</keyword>
<comment type="caution">
    <text evidence="5">The sequence shown here is derived from an EMBL/GenBank/DDBJ whole genome shotgun (WGS) entry which is preliminary data.</text>
</comment>
<dbReference type="Pfam" id="PF00356">
    <property type="entry name" value="LacI"/>
    <property type="match status" value="1"/>
</dbReference>
<dbReference type="CDD" id="cd06267">
    <property type="entry name" value="PBP1_LacI_sugar_binding-like"/>
    <property type="match status" value="1"/>
</dbReference>
<dbReference type="eggNOG" id="COG1609">
    <property type="taxonomic scope" value="Bacteria"/>
</dbReference>
<keyword evidence="3" id="KW-0804">Transcription</keyword>
<gene>
    <name evidence="5" type="ORF">BBIA_1067</name>
</gene>
<protein>
    <submittedName>
        <fullName evidence="5">Purine operon repressor</fullName>
    </submittedName>
</protein>
<dbReference type="STRING" id="1437608.GCA_000771645_01940"/>
<organism evidence="5 6">
    <name type="scientific">Bifidobacterium biavatii DSM 23969</name>
    <dbReference type="NCBI Taxonomy" id="1437608"/>
    <lineage>
        <taxon>Bacteria</taxon>
        <taxon>Bacillati</taxon>
        <taxon>Actinomycetota</taxon>
        <taxon>Actinomycetes</taxon>
        <taxon>Bifidobacteriales</taxon>
        <taxon>Bifidobacteriaceae</taxon>
        <taxon>Bifidobacterium</taxon>
    </lineage>
</organism>
<dbReference type="EMBL" id="JGYN01000003">
    <property type="protein sequence ID" value="KFI53091.1"/>
    <property type="molecule type" value="Genomic_DNA"/>
</dbReference>
<dbReference type="AlphaFoldDB" id="A0A087A2U1"/>
<proteinExistence type="predicted"/>